<evidence type="ECO:0000313" key="1">
    <source>
        <dbReference type="EMBL" id="MRG85864.1"/>
    </source>
</evidence>
<dbReference type="RefSeq" id="WP_153727800.1">
    <property type="nucleotide sequence ID" value="NZ_WJNH01000003.1"/>
</dbReference>
<gene>
    <name evidence="1" type="ORF">GH754_05875</name>
</gene>
<dbReference type="Pfam" id="PF11553">
    <property type="entry name" value="DUF3231"/>
    <property type="match status" value="2"/>
</dbReference>
<dbReference type="InterPro" id="IPR021617">
    <property type="entry name" value="DUF3231"/>
</dbReference>
<organism evidence="1 2">
    <name type="scientific">Salinibacillus xinjiangensis</name>
    <dbReference type="NCBI Taxonomy" id="1229268"/>
    <lineage>
        <taxon>Bacteria</taxon>
        <taxon>Bacillati</taxon>
        <taxon>Bacillota</taxon>
        <taxon>Bacilli</taxon>
        <taxon>Bacillales</taxon>
        <taxon>Bacillaceae</taxon>
        <taxon>Salinibacillus</taxon>
    </lineage>
</organism>
<proteinExistence type="predicted"/>
<sequence length="334" mass="37588">MKEDKKVQLTSSEIAPLWNQYLNDSASVCMLTYYLETAEDDELKELIKFALDLSKIHIDKLSSIFKEEKFAVPRGFSLERDVDVNAPRLFSDTYILNYLHQMAKIGLLMYSGGLSGSARADITEYYIKVINETMELFKRSKGLLLSKGLFVRSASLPKVEEANNVEGQGFIFDVLGDKRPLIASEATNLYANIQRNALGIATHTGFGQVAESQEVKKHIKRGIEIAKKHVKVFAGKLEDDDLPVPATWTAEVTDSTTYTFSDRIIMYFTSALTGLSTTYYGTGIAQSPRLDLGVMYNRLSLEVQKYSEDGANIMIRNNWMEQPPMVADRSELKK</sequence>
<comment type="caution">
    <text evidence="1">The sequence shown here is derived from an EMBL/GenBank/DDBJ whole genome shotgun (WGS) entry which is preliminary data.</text>
</comment>
<evidence type="ECO:0000313" key="2">
    <source>
        <dbReference type="Proteomes" id="UP000480185"/>
    </source>
</evidence>
<dbReference type="AlphaFoldDB" id="A0A6G1X4H6"/>
<name>A0A6G1X4H6_9BACI</name>
<dbReference type="EMBL" id="WJNH01000003">
    <property type="protein sequence ID" value="MRG85864.1"/>
    <property type="molecule type" value="Genomic_DNA"/>
</dbReference>
<dbReference type="Proteomes" id="UP000480185">
    <property type="component" value="Unassembled WGS sequence"/>
</dbReference>
<protein>
    <submittedName>
        <fullName evidence="1">DUF3231 family protein</fullName>
    </submittedName>
</protein>
<dbReference type="OrthoDB" id="1675670at2"/>
<accession>A0A6G1X4H6</accession>
<dbReference type="InterPro" id="IPR012347">
    <property type="entry name" value="Ferritin-like"/>
</dbReference>
<dbReference type="Gene3D" id="1.20.1260.10">
    <property type="match status" value="2"/>
</dbReference>
<reference evidence="1 2" key="1">
    <citation type="submission" date="2019-11" db="EMBL/GenBank/DDBJ databases">
        <authorList>
            <person name="Li J."/>
        </authorList>
    </citation>
    <scope>NUCLEOTIDE SEQUENCE [LARGE SCALE GENOMIC DNA]</scope>
    <source>
        <strain evidence="1 2">J4</strain>
    </source>
</reference>
<keyword evidence="2" id="KW-1185">Reference proteome</keyword>